<dbReference type="OrthoDB" id="3663347at2759"/>
<accession>A0A2J6SAX5</accession>
<organism evidence="1 2">
    <name type="scientific">Hyaloscypha variabilis (strain UAMH 11265 / GT02V1 / F)</name>
    <name type="common">Meliniomyces variabilis</name>
    <dbReference type="NCBI Taxonomy" id="1149755"/>
    <lineage>
        <taxon>Eukaryota</taxon>
        <taxon>Fungi</taxon>
        <taxon>Dikarya</taxon>
        <taxon>Ascomycota</taxon>
        <taxon>Pezizomycotina</taxon>
        <taxon>Leotiomycetes</taxon>
        <taxon>Helotiales</taxon>
        <taxon>Hyaloscyphaceae</taxon>
        <taxon>Hyaloscypha</taxon>
        <taxon>Hyaloscypha variabilis</taxon>
    </lineage>
</organism>
<reference evidence="1 2" key="1">
    <citation type="submission" date="2016-04" db="EMBL/GenBank/DDBJ databases">
        <title>A degradative enzymes factory behind the ericoid mycorrhizal symbiosis.</title>
        <authorList>
            <consortium name="DOE Joint Genome Institute"/>
            <person name="Martino E."/>
            <person name="Morin E."/>
            <person name="Grelet G."/>
            <person name="Kuo A."/>
            <person name="Kohler A."/>
            <person name="Daghino S."/>
            <person name="Barry K."/>
            <person name="Choi C."/>
            <person name="Cichocki N."/>
            <person name="Clum A."/>
            <person name="Copeland A."/>
            <person name="Hainaut M."/>
            <person name="Haridas S."/>
            <person name="Labutti K."/>
            <person name="Lindquist E."/>
            <person name="Lipzen A."/>
            <person name="Khouja H.-R."/>
            <person name="Murat C."/>
            <person name="Ohm R."/>
            <person name="Olson A."/>
            <person name="Spatafora J."/>
            <person name="Veneault-Fourrey C."/>
            <person name="Henrissat B."/>
            <person name="Grigoriev I."/>
            <person name="Martin F."/>
            <person name="Perotto S."/>
        </authorList>
    </citation>
    <scope>NUCLEOTIDE SEQUENCE [LARGE SCALE GENOMIC DNA]</scope>
    <source>
        <strain evidence="1 2">F</strain>
    </source>
</reference>
<evidence type="ECO:0000313" key="2">
    <source>
        <dbReference type="Proteomes" id="UP000235786"/>
    </source>
</evidence>
<evidence type="ECO:0000313" key="1">
    <source>
        <dbReference type="EMBL" id="PMD47923.1"/>
    </source>
</evidence>
<name>A0A2J6SAX5_HYAVF</name>
<dbReference type="Proteomes" id="UP000235786">
    <property type="component" value="Unassembled WGS sequence"/>
</dbReference>
<dbReference type="EMBL" id="KZ613938">
    <property type="protein sequence ID" value="PMD47923.1"/>
    <property type="molecule type" value="Genomic_DNA"/>
</dbReference>
<keyword evidence="2" id="KW-1185">Reference proteome</keyword>
<sequence length="292" mass="32507">MPKLPKGISYGDSNLLSLRLESGFHLPEDALNEILKYPKSLKTLVTNLPGRDVPKLYLQPGSKVTTPLVPDAVTRALDPTRLSLVELSLVDEECEWPSQDRGRTDLSNFTVLKKLQISSRCYFLPGISARDSVAHLLPASLEEIEIVYDLRSGISPQPNQIGPTHGISNPSGEMTPDCDWLINLATAKTKGTLPALQKITLIERSWSKWSRSDLACMNADWNTPSMITRVFSDAGIQFKATARVKNTMPPQCSFWADNWGMNYQEQDHGDHEFHIIYQRDPPVSASQGETSS</sequence>
<gene>
    <name evidence="1" type="ORF">L207DRAFT_506846</name>
</gene>
<proteinExistence type="predicted"/>
<protein>
    <submittedName>
        <fullName evidence="1">Uncharacterized protein</fullName>
    </submittedName>
</protein>
<dbReference type="AlphaFoldDB" id="A0A2J6SAX5"/>